<dbReference type="EMBL" id="JALKFT010000006">
    <property type="protein sequence ID" value="MCK9875775.1"/>
    <property type="molecule type" value="Genomic_DNA"/>
</dbReference>
<accession>A0ABT0JW50</accession>
<evidence type="ECO:0000313" key="1">
    <source>
        <dbReference type="EMBL" id="MCK9875775.1"/>
    </source>
</evidence>
<comment type="caution">
    <text evidence="1">The sequence shown here is derived from an EMBL/GenBank/DDBJ whole genome shotgun (WGS) entry which is preliminary data.</text>
</comment>
<gene>
    <name evidence="1" type="ORF">MXD59_08310</name>
</gene>
<dbReference type="RefSeq" id="WP_248824177.1">
    <property type="nucleotide sequence ID" value="NZ_JALKFT010000006.1"/>
</dbReference>
<organism evidence="1 2">
    <name type="scientific">Frankia umida</name>
    <dbReference type="NCBI Taxonomy" id="573489"/>
    <lineage>
        <taxon>Bacteria</taxon>
        <taxon>Bacillati</taxon>
        <taxon>Actinomycetota</taxon>
        <taxon>Actinomycetes</taxon>
        <taxon>Frankiales</taxon>
        <taxon>Frankiaceae</taxon>
        <taxon>Frankia</taxon>
    </lineage>
</organism>
<dbReference type="Proteomes" id="UP001201873">
    <property type="component" value="Unassembled WGS sequence"/>
</dbReference>
<reference evidence="1 2" key="1">
    <citation type="submission" date="2022-04" db="EMBL/GenBank/DDBJ databases">
        <title>Genome diversity in the genus Frankia.</title>
        <authorList>
            <person name="Carlos-Shanley C."/>
            <person name="Hahn D."/>
        </authorList>
    </citation>
    <scope>NUCLEOTIDE SEQUENCE [LARGE SCALE GENOMIC DNA]</scope>
    <source>
        <strain evidence="1 2">Ag45/Mut15</strain>
    </source>
</reference>
<name>A0ABT0JW50_9ACTN</name>
<protein>
    <submittedName>
        <fullName evidence="1">Uncharacterized protein</fullName>
    </submittedName>
</protein>
<sequence length="46" mass="5006">MSQLANGAVDIRAAIEDGKATQSLMRSVTDYMTDDKPVRCVDFGEV</sequence>
<proteinExistence type="predicted"/>
<evidence type="ECO:0000313" key="2">
    <source>
        <dbReference type="Proteomes" id="UP001201873"/>
    </source>
</evidence>
<keyword evidence="2" id="KW-1185">Reference proteome</keyword>